<keyword evidence="4" id="KW-1185">Reference proteome</keyword>
<dbReference type="InterPro" id="IPR057192">
    <property type="entry name" value="DUF7870"/>
</dbReference>
<name>A0AAP0MPH4_9ROSI</name>
<evidence type="ECO:0000313" key="3">
    <source>
        <dbReference type="EMBL" id="KAK9215933.1"/>
    </source>
</evidence>
<evidence type="ECO:0000259" key="2">
    <source>
        <dbReference type="Pfam" id="PF25276"/>
    </source>
</evidence>
<dbReference type="EMBL" id="JBCGBO010000003">
    <property type="protein sequence ID" value="KAK9215933.1"/>
    <property type="molecule type" value="Genomic_DNA"/>
</dbReference>
<organism evidence="3 4">
    <name type="scientific">Citrus x changshan-huyou</name>
    <dbReference type="NCBI Taxonomy" id="2935761"/>
    <lineage>
        <taxon>Eukaryota</taxon>
        <taxon>Viridiplantae</taxon>
        <taxon>Streptophyta</taxon>
        <taxon>Embryophyta</taxon>
        <taxon>Tracheophyta</taxon>
        <taxon>Spermatophyta</taxon>
        <taxon>Magnoliopsida</taxon>
        <taxon>eudicotyledons</taxon>
        <taxon>Gunneridae</taxon>
        <taxon>Pentapetalae</taxon>
        <taxon>rosids</taxon>
        <taxon>malvids</taxon>
        <taxon>Sapindales</taxon>
        <taxon>Rutaceae</taxon>
        <taxon>Aurantioideae</taxon>
        <taxon>Citrus</taxon>
    </lineage>
</organism>
<gene>
    <name evidence="3" type="ORF">WN944_007939</name>
</gene>
<dbReference type="Pfam" id="PF25276">
    <property type="entry name" value="DUF7870"/>
    <property type="match status" value="1"/>
</dbReference>
<accession>A0AAP0MPH4</accession>
<feature type="transmembrane region" description="Helical" evidence="1">
    <location>
        <begin position="27"/>
        <end position="50"/>
    </location>
</feature>
<evidence type="ECO:0000313" key="4">
    <source>
        <dbReference type="Proteomes" id="UP001428341"/>
    </source>
</evidence>
<reference evidence="3 4" key="1">
    <citation type="submission" date="2024-05" db="EMBL/GenBank/DDBJ databases">
        <title>Haplotype-resolved chromosome-level genome assembly of Huyou (Citrus changshanensis).</title>
        <authorList>
            <person name="Miao C."/>
            <person name="Chen W."/>
            <person name="Wu Y."/>
            <person name="Wang L."/>
            <person name="Zhao S."/>
            <person name="Grierson D."/>
            <person name="Xu C."/>
            <person name="Chen K."/>
        </authorList>
    </citation>
    <scope>NUCLEOTIDE SEQUENCE [LARGE SCALE GENOMIC DNA]</scope>
    <source>
        <strain evidence="3">01-14</strain>
        <tissue evidence="3">Leaf</tissue>
    </source>
</reference>
<dbReference type="PANTHER" id="PTHR33597:SF11">
    <property type="entry name" value="OS07G0620600 PROTEIN"/>
    <property type="match status" value="1"/>
</dbReference>
<dbReference type="PANTHER" id="PTHR33597">
    <property type="entry name" value="OS02G0760400 PROTEIN"/>
    <property type="match status" value="1"/>
</dbReference>
<feature type="domain" description="DUF7870" evidence="2">
    <location>
        <begin position="196"/>
        <end position="268"/>
    </location>
</feature>
<dbReference type="AlphaFoldDB" id="A0AAP0MPH4"/>
<comment type="caution">
    <text evidence="3">The sequence shown here is derived from an EMBL/GenBank/DDBJ whole genome shotgun (WGS) entry which is preliminary data.</text>
</comment>
<sequence length="269" mass="31068">MAIKVIQGFKSDEYLMIKLPNSWLLKLLVRSLLLVVLIASLPWIGSIFGVTLNPNNNVDIIDPHDEVGSDFIVTSDFWLFFFRDLKNEGISRLIDQALFLTDANEDFIYNFHILNNNDMYIVYSKDLKRQDVIPNESFDFVFTFNFHAASELIDQTLKLGGIIVVQTCDADPSLALINKPSNYQTMYFKRFNNSNVKKNVKEEECVVMKAKAEIVEGVVKRKTIRLVDELSLECKPRGKGNRSIRAYWECSSLYRRLRDEGVAAYQWWG</sequence>
<proteinExistence type="predicted"/>
<keyword evidence="1" id="KW-0812">Transmembrane</keyword>
<evidence type="ECO:0000256" key="1">
    <source>
        <dbReference type="SAM" id="Phobius"/>
    </source>
</evidence>
<keyword evidence="1" id="KW-1133">Transmembrane helix</keyword>
<dbReference type="Proteomes" id="UP001428341">
    <property type="component" value="Unassembled WGS sequence"/>
</dbReference>
<keyword evidence="1" id="KW-0472">Membrane</keyword>
<protein>
    <recommendedName>
        <fullName evidence="2">DUF7870 domain-containing protein</fullName>
    </recommendedName>
</protein>